<reference evidence="1" key="1">
    <citation type="submission" date="2020-08" db="EMBL/GenBank/DDBJ databases">
        <title>Genome public.</title>
        <authorList>
            <person name="Liu C."/>
            <person name="Sun Q."/>
        </authorList>
    </citation>
    <scope>NUCLEOTIDE SEQUENCE</scope>
    <source>
        <strain evidence="1">NSJ-33</strain>
    </source>
</reference>
<keyword evidence="2" id="KW-1185">Reference proteome</keyword>
<organism evidence="1 2">
    <name type="scientific">Fumia xinanensis</name>
    <dbReference type="NCBI Taxonomy" id="2763659"/>
    <lineage>
        <taxon>Bacteria</taxon>
        <taxon>Bacillati</taxon>
        <taxon>Bacillota</taxon>
        <taxon>Clostridia</taxon>
        <taxon>Eubacteriales</taxon>
        <taxon>Oscillospiraceae</taxon>
        <taxon>Fumia</taxon>
    </lineage>
</organism>
<evidence type="ECO:0000313" key="2">
    <source>
        <dbReference type="Proteomes" id="UP000610760"/>
    </source>
</evidence>
<dbReference type="Proteomes" id="UP000610760">
    <property type="component" value="Unassembled WGS sequence"/>
</dbReference>
<protein>
    <submittedName>
        <fullName evidence="1">Uncharacterized protein</fullName>
    </submittedName>
</protein>
<sequence length="117" mass="13049">MLIAFGLGAMILLALIGAVEVICLLSRKFWRKGAAETVTLSIIPAKGHMDNIEYLVRAAQADLHWLENSRGRLIVLNLGLDEESKNLITEMRGVELLEEEELCPLLQNTLIGQMYSK</sequence>
<gene>
    <name evidence="1" type="ORF">H8710_10885</name>
</gene>
<dbReference type="RefSeq" id="WP_249295620.1">
    <property type="nucleotide sequence ID" value="NZ_JACRSV010000003.1"/>
</dbReference>
<dbReference type="AlphaFoldDB" id="A0A926E6N9"/>
<evidence type="ECO:0000313" key="1">
    <source>
        <dbReference type="EMBL" id="MBC8560568.1"/>
    </source>
</evidence>
<dbReference type="EMBL" id="JACRSV010000003">
    <property type="protein sequence ID" value="MBC8560568.1"/>
    <property type="molecule type" value="Genomic_DNA"/>
</dbReference>
<accession>A0A926E6N9</accession>
<comment type="caution">
    <text evidence="1">The sequence shown here is derived from an EMBL/GenBank/DDBJ whole genome shotgun (WGS) entry which is preliminary data.</text>
</comment>
<name>A0A926E6N9_9FIRM</name>
<proteinExistence type="predicted"/>